<protein>
    <submittedName>
        <fullName evidence="9">Cysteine desulfurase</fullName>
    </submittedName>
</protein>
<accession>A0A1H9NX64</accession>
<dbReference type="OrthoDB" id="9808002at2"/>
<comment type="similarity">
    <text evidence="2">Belongs to the class-V pyridoxal-phosphate-dependent aminotransferase family. NifS/IscS subfamily.</text>
</comment>
<dbReference type="GO" id="GO:0046872">
    <property type="term" value="F:metal ion binding"/>
    <property type="evidence" value="ECO:0007669"/>
    <property type="project" value="UniProtKB-KW"/>
</dbReference>
<dbReference type="Proteomes" id="UP000182584">
    <property type="component" value="Unassembled WGS sequence"/>
</dbReference>
<reference evidence="9 10" key="1">
    <citation type="submission" date="2016-10" db="EMBL/GenBank/DDBJ databases">
        <authorList>
            <person name="de Groot N.N."/>
        </authorList>
    </citation>
    <scope>NUCLEOTIDE SEQUENCE [LARGE SCALE GENOMIC DNA]</scope>
    <source>
        <strain evidence="9 10">AR40</strain>
    </source>
</reference>
<feature type="domain" description="Aminotransferase class V" evidence="8">
    <location>
        <begin position="4"/>
        <end position="367"/>
    </location>
</feature>
<evidence type="ECO:0000256" key="5">
    <source>
        <dbReference type="ARBA" id="ARBA00023004"/>
    </source>
</evidence>
<dbReference type="GO" id="GO:0051536">
    <property type="term" value="F:iron-sulfur cluster binding"/>
    <property type="evidence" value="ECO:0007669"/>
    <property type="project" value="UniProtKB-KW"/>
</dbReference>
<keyword evidence="5" id="KW-0408">Iron</keyword>
<keyword evidence="6" id="KW-0411">Iron-sulfur</keyword>
<dbReference type="Gene3D" id="3.40.640.10">
    <property type="entry name" value="Type I PLP-dependent aspartate aminotransferase-like (Major domain)"/>
    <property type="match status" value="1"/>
</dbReference>
<dbReference type="InterPro" id="IPR015424">
    <property type="entry name" value="PyrdxlP-dep_Trfase"/>
</dbReference>
<evidence type="ECO:0000256" key="7">
    <source>
        <dbReference type="RuleBase" id="RU004504"/>
    </source>
</evidence>
<dbReference type="Gene3D" id="3.90.1150.10">
    <property type="entry name" value="Aspartate Aminotransferase, domain 1"/>
    <property type="match status" value="1"/>
</dbReference>
<dbReference type="InterPro" id="IPR015422">
    <property type="entry name" value="PyrdxlP-dep_Trfase_small"/>
</dbReference>
<organism evidence="9 10">
    <name type="scientific">Butyrivibrio fibrisolvens</name>
    <dbReference type="NCBI Taxonomy" id="831"/>
    <lineage>
        <taxon>Bacteria</taxon>
        <taxon>Bacillati</taxon>
        <taxon>Bacillota</taxon>
        <taxon>Clostridia</taxon>
        <taxon>Lachnospirales</taxon>
        <taxon>Lachnospiraceae</taxon>
        <taxon>Butyrivibrio</taxon>
    </lineage>
</organism>
<dbReference type="GO" id="GO:0031071">
    <property type="term" value="F:cysteine desulfurase activity"/>
    <property type="evidence" value="ECO:0007669"/>
    <property type="project" value="UniProtKB-ARBA"/>
</dbReference>
<dbReference type="eggNOG" id="COG1104">
    <property type="taxonomic scope" value="Bacteria"/>
</dbReference>
<dbReference type="PROSITE" id="PS00595">
    <property type="entry name" value="AA_TRANSFER_CLASS_5"/>
    <property type="match status" value="1"/>
</dbReference>
<dbReference type="AlphaFoldDB" id="A0A1H9NX64"/>
<dbReference type="Pfam" id="PF00266">
    <property type="entry name" value="Aminotran_5"/>
    <property type="match status" value="1"/>
</dbReference>
<evidence type="ECO:0000313" key="9">
    <source>
        <dbReference type="EMBL" id="SER40634.1"/>
    </source>
</evidence>
<keyword evidence="3" id="KW-0479">Metal-binding</keyword>
<dbReference type="PANTHER" id="PTHR11601:SF50">
    <property type="entry name" value="CYSTEINE DESULFURASE ISCS 2-RELATED"/>
    <property type="match status" value="1"/>
</dbReference>
<dbReference type="PANTHER" id="PTHR11601">
    <property type="entry name" value="CYSTEINE DESULFURYLASE FAMILY MEMBER"/>
    <property type="match status" value="1"/>
</dbReference>
<name>A0A1H9NX64_BUTFI</name>
<dbReference type="InterPro" id="IPR020578">
    <property type="entry name" value="Aminotrans_V_PyrdxlP_BS"/>
</dbReference>
<evidence type="ECO:0000256" key="3">
    <source>
        <dbReference type="ARBA" id="ARBA00022723"/>
    </source>
</evidence>
<dbReference type="InterPro" id="IPR015421">
    <property type="entry name" value="PyrdxlP-dep_Trfase_major"/>
</dbReference>
<evidence type="ECO:0000256" key="4">
    <source>
        <dbReference type="ARBA" id="ARBA00022898"/>
    </source>
</evidence>
<gene>
    <name evidence="9" type="ORF">SAMN04487884_10562</name>
</gene>
<evidence type="ECO:0000259" key="8">
    <source>
        <dbReference type="Pfam" id="PF00266"/>
    </source>
</evidence>
<evidence type="ECO:0000256" key="2">
    <source>
        <dbReference type="ARBA" id="ARBA00006490"/>
    </source>
</evidence>
<evidence type="ECO:0000256" key="1">
    <source>
        <dbReference type="ARBA" id="ARBA00001933"/>
    </source>
</evidence>
<dbReference type="PIRSF" id="PIRSF005572">
    <property type="entry name" value="NifS"/>
    <property type="match status" value="1"/>
</dbReference>
<evidence type="ECO:0000313" key="10">
    <source>
        <dbReference type="Proteomes" id="UP000182584"/>
    </source>
</evidence>
<keyword evidence="4" id="KW-0663">Pyridoxal phosphate</keyword>
<sequence>MECYLDNSATTRAFDDVAQLVADTMTKQYGNPSSMHHYGKVAEDIVKNAKKQIAATLHCNEKEIFFTSGGTESDNMAIIGTARAKEKEVGRHLITSCVEHPAILETMRYLEKQGFEVTYLPVDKNGQVSPEDLKNAIRPDTILVSIMLVNNEIGALMPIEECGKIIKAANPKTYFHVDAVQGYGKFHINPSKMGIDLMSVSGHKIHGPKGTGFLYVRNGVRIVPINYGGGQQQGMRSGTENVPGIAGLGRAAQEIYENLDEHVSDMRGLKSYFIENVMNKLPDVTVNGKTDEDCAPHIISLSFKGVRAEVLLHALEDKDIYVSAGSACSTNRPHVSDTLKSIGLDTDLLDSTLRFSMSVFTNKDEIDHTINALEEIVPMLRRYSRQ</sequence>
<dbReference type="RefSeq" id="WP_022755823.1">
    <property type="nucleotide sequence ID" value="NZ_CP065800.1"/>
</dbReference>
<dbReference type="NCBIfam" id="NF002806">
    <property type="entry name" value="PRK02948.1"/>
    <property type="match status" value="1"/>
</dbReference>
<evidence type="ECO:0000256" key="6">
    <source>
        <dbReference type="ARBA" id="ARBA00023014"/>
    </source>
</evidence>
<dbReference type="EMBL" id="FOGJ01000005">
    <property type="protein sequence ID" value="SER40634.1"/>
    <property type="molecule type" value="Genomic_DNA"/>
</dbReference>
<dbReference type="FunFam" id="3.40.640.10:FF:000084">
    <property type="entry name" value="IscS-like cysteine desulfurase"/>
    <property type="match status" value="1"/>
</dbReference>
<comment type="cofactor">
    <cofactor evidence="1 7">
        <name>pyridoxal 5'-phosphate</name>
        <dbReference type="ChEBI" id="CHEBI:597326"/>
    </cofactor>
</comment>
<dbReference type="Gene3D" id="1.10.260.50">
    <property type="match status" value="1"/>
</dbReference>
<proteinExistence type="inferred from homology"/>
<dbReference type="InterPro" id="IPR016454">
    <property type="entry name" value="Cysteine_dSase"/>
</dbReference>
<dbReference type="InterPro" id="IPR000192">
    <property type="entry name" value="Aminotrans_V_dom"/>
</dbReference>
<dbReference type="SUPFAM" id="SSF53383">
    <property type="entry name" value="PLP-dependent transferases"/>
    <property type="match status" value="1"/>
</dbReference>